<sequence>MIVRSLSGRDDARGLLRVNALSWREAYADLLPEEVLESYQHPNPSEDDVDRLFQGLPEEGVVLVAVEGGSVRGFADFRWDDESIKAFVGPEEAGLRAIYVHPDDWGDGIGTMLLVEGLSRLPNWVQAVRLEVLADNEQARGFYKSRRFERTGATTHEIGDTEYPTVIYTRTL</sequence>
<dbReference type="AlphaFoldDB" id="A0A343TNV4"/>
<gene>
    <name evidence="2" type="ORF">AArcSl_3170</name>
</gene>
<dbReference type="CDD" id="cd04301">
    <property type="entry name" value="NAT_SF"/>
    <property type="match status" value="1"/>
</dbReference>
<keyword evidence="3" id="KW-1185">Reference proteome</keyword>
<evidence type="ECO:0000313" key="3">
    <source>
        <dbReference type="Proteomes" id="UP000263012"/>
    </source>
</evidence>
<protein>
    <submittedName>
        <fullName evidence="2">Acetyltransferase</fullName>
    </submittedName>
</protein>
<evidence type="ECO:0000313" key="2">
    <source>
        <dbReference type="EMBL" id="AUX10776.1"/>
    </source>
</evidence>
<keyword evidence="2" id="KW-0808">Transferase</keyword>
<dbReference type="InterPro" id="IPR000182">
    <property type="entry name" value="GNAT_dom"/>
</dbReference>
<dbReference type="PROSITE" id="PS51186">
    <property type="entry name" value="GNAT"/>
    <property type="match status" value="1"/>
</dbReference>
<dbReference type="GeneID" id="37879535"/>
<dbReference type="OrthoDB" id="11597at2157"/>
<dbReference type="Gene3D" id="3.40.630.30">
    <property type="match status" value="1"/>
</dbReference>
<reference evidence="3" key="1">
    <citation type="submission" date="2017-11" db="EMBL/GenBank/DDBJ databases">
        <title>Phenotypic and genomic properties of facultatively anaerobic sulfur-reducing natronoarchaea from hypersaline soda lakes.</title>
        <authorList>
            <person name="Sorokin D.Y."/>
            <person name="Kublanov I.V."/>
            <person name="Roman P."/>
            <person name="Sinninghe Damste J.S."/>
            <person name="Golyshin P.N."/>
            <person name="Rojo D."/>
            <person name="Ciordia S."/>
            <person name="Mena M.D.C."/>
            <person name="Ferrer M."/>
            <person name="Messina E."/>
            <person name="Smedile F."/>
            <person name="La Spada G."/>
            <person name="La Cono V."/>
            <person name="Yakimov M.M."/>
        </authorList>
    </citation>
    <scope>NUCLEOTIDE SEQUENCE [LARGE SCALE GENOMIC DNA]</scope>
    <source>
        <strain evidence="3">AArc-Sl</strain>
    </source>
</reference>
<evidence type="ECO:0000259" key="1">
    <source>
        <dbReference type="PROSITE" id="PS51186"/>
    </source>
</evidence>
<dbReference type="SUPFAM" id="SSF55729">
    <property type="entry name" value="Acyl-CoA N-acyltransferases (Nat)"/>
    <property type="match status" value="1"/>
</dbReference>
<dbReference type="RefSeq" id="WP_119821388.1">
    <property type="nucleotide sequence ID" value="NZ_CP025066.1"/>
</dbReference>
<dbReference type="InterPro" id="IPR016181">
    <property type="entry name" value="Acyl_CoA_acyltransferase"/>
</dbReference>
<feature type="domain" description="N-acetyltransferase" evidence="1">
    <location>
        <begin position="1"/>
        <end position="172"/>
    </location>
</feature>
<accession>A0A343TNV4</accession>
<dbReference type="GO" id="GO:0016747">
    <property type="term" value="F:acyltransferase activity, transferring groups other than amino-acyl groups"/>
    <property type="evidence" value="ECO:0007669"/>
    <property type="project" value="InterPro"/>
</dbReference>
<organism evidence="2 3">
    <name type="scientific">Halalkaliarchaeum desulfuricum</name>
    <dbReference type="NCBI Taxonomy" id="2055893"/>
    <lineage>
        <taxon>Archaea</taxon>
        <taxon>Methanobacteriati</taxon>
        <taxon>Methanobacteriota</taxon>
        <taxon>Stenosarchaea group</taxon>
        <taxon>Halobacteria</taxon>
        <taxon>Halobacteriales</taxon>
        <taxon>Haloferacaceae</taxon>
        <taxon>Halalkaliarchaeum</taxon>
    </lineage>
</organism>
<dbReference type="KEGG" id="hdf:AArcSl_3170"/>
<name>A0A343TNV4_9EURY</name>
<dbReference type="EMBL" id="CP025066">
    <property type="protein sequence ID" value="AUX10776.1"/>
    <property type="molecule type" value="Genomic_DNA"/>
</dbReference>
<dbReference type="Pfam" id="PF00583">
    <property type="entry name" value="Acetyltransf_1"/>
    <property type="match status" value="1"/>
</dbReference>
<dbReference type="Proteomes" id="UP000263012">
    <property type="component" value="Chromosome"/>
</dbReference>
<proteinExistence type="predicted"/>